<accession>A0ABU8E627</accession>
<name>A0ABU8E627_9ACTN</name>
<dbReference type="RefSeq" id="WP_263639411.1">
    <property type="nucleotide sequence ID" value="NZ_JBAPLV010000009.1"/>
</dbReference>
<organism evidence="3 4">
    <name type="scientific">Klenkia terrae</name>
    <dbReference type="NCBI Taxonomy" id="1052259"/>
    <lineage>
        <taxon>Bacteria</taxon>
        <taxon>Bacillati</taxon>
        <taxon>Actinomycetota</taxon>
        <taxon>Actinomycetes</taxon>
        <taxon>Geodermatophilales</taxon>
        <taxon>Geodermatophilaceae</taxon>
        <taxon>Klenkia</taxon>
    </lineage>
</organism>
<keyword evidence="2" id="KW-0472">Membrane</keyword>
<feature type="compositionally biased region" description="Basic residues" evidence="1">
    <location>
        <begin position="8"/>
        <end position="18"/>
    </location>
</feature>
<evidence type="ECO:0000256" key="1">
    <source>
        <dbReference type="SAM" id="MobiDB-lite"/>
    </source>
</evidence>
<gene>
    <name evidence="3" type="ORF">UXQ13_09955</name>
</gene>
<sequence length="44" mass="4633">MPDGVRRAATRPRGRGGPRRLLAAGVVATYGALTLTDSRATDDH</sequence>
<feature type="transmembrane region" description="Helical" evidence="2">
    <location>
        <begin position="21"/>
        <end position="40"/>
    </location>
</feature>
<feature type="region of interest" description="Disordered" evidence="1">
    <location>
        <begin position="1"/>
        <end position="20"/>
    </location>
</feature>
<dbReference type="Proteomes" id="UP001373496">
    <property type="component" value="Unassembled WGS sequence"/>
</dbReference>
<comment type="caution">
    <text evidence="3">The sequence shown here is derived from an EMBL/GenBank/DDBJ whole genome shotgun (WGS) entry which is preliminary data.</text>
</comment>
<evidence type="ECO:0000256" key="2">
    <source>
        <dbReference type="SAM" id="Phobius"/>
    </source>
</evidence>
<evidence type="ECO:0000313" key="3">
    <source>
        <dbReference type="EMBL" id="MEI4278788.1"/>
    </source>
</evidence>
<keyword evidence="4" id="KW-1185">Reference proteome</keyword>
<protein>
    <submittedName>
        <fullName evidence="3">Uncharacterized protein</fullName>
    </submittedName>
</protein>
<keyword evidence="2" id="KW-0812">Transmembrane</keyword>
<proteinExistence type="predicted"/>
<keyword evidence="2" id="KW-1133">Transmembrane helix</keyword>
<dbReference type="EMBL" id="JBAPLV010000009">
    <property type="protein sequence ID" value="MEI4278788.1"/>
    <property type="molecule type" value="Genomic_DNA"/>
</dbReference>
<reference evidence="3 4" key="1">
    <citation type="submission" date="2024-03" db="EMBL/GenBank/DDBJ databases">
        <title>Draft genome sequence of Klenkia terrae.</title>
        <authorList>
            <person name="Duangmal K."/>
            <person name="Chantavorakit T."/>
        </authorList>
    </citation>
    <scope>NUCLEOTIDE SEQUENCE [LARGE SCALE GENOMIC DNA]</scope>
    <source>
        <strain evidence="3 4">JCM 17786</strain>
    </source>
</reference>
<evidence type="ECO:0000313" key="4">
    <source>
        <dbReference type="Proteomes" id="UP001373496"/>
    </source>
</evidence>